<comment type="similarity">
    <text evidence="3">Belongs to the acetyltransferase family. RimJ subfamily.</text>
</comment>
<proteinExistence type="inferred from homology"/>
<dbReference type="SUPFAM" id="SSF55729">
    <property type="entry name" value="Acyl-CoA N-acyltransferases (Nat)"/>
    <property type="match status" value="1"/>
</dbReference>
<sequence length="185" mass="21506">MPTFPKLQCKRGILRMATQDDIDAILRYFIVNRDHLEPFEPIKPVEFYTPEFWRALICDRTQAFLNDQGIKFFLFDQDNSQQIIATINFSNVIRGAFQSCTLGFSISAQYQGQGYMTESIPVAISYLFSDLSFHRIMAAYMPHNQRSGRLLRRLGFQMEGYAPRYLCINGIWQDHILTSLIKTNV</sequence>
<dbReference type="InterPro" id="IPR016181">
    <property type="entry name" value="Acyl_CoA_acyltransferase"/>
</dbReference>
<evidence type="ECO:0000256" key="3">
    <source>
        <dbReference type="ARBA" id="ARBA00038502"/>
    </source>
</evidence>
<dbReference type="GO" id="GO:0005737">
    <property type="term" value="C:cytoplasm"/>
    <property type="evidence" value="ECO:0007669"/>
    <property type="project" value="TreeGrafter"/>
</dbReference>
<dbReference type="PANTHER" id="PTHR43792:SF8">
    <property type="entry name" value="[RIBOSOMAL PROTEIN US5]-ALANINE N-ACETYLTRANSFERASE"/>
    <property type="match status" value="1"/>
</dbReference>
<dbReference type="RefSeq" id="WP_012163339.1">
    <property type="nucleotide sequence ID" value="NC_009925.1"/>
</dbReference>
<dbReference type="KEGG" id="amr:AM1_2904"/>
<keyword evidence="2" id="KW-0012">Acyltransferase</keyword>
<accession>B0CBB8</accession>
<dbReference type="PANTHER" id="PTHR43792">
    <property type="entry name" value="GNAT FAMILY, PUTATIVE (AFU_ORTHOLOGUE AFUA_3G00765)-RELATED-RELATED"/>
    <property type="match status" value="1"/>
</dbReference>
<dbReference type="GO" id="GO:0008999">
    <property type="term" value="F:protein-N-terminal-alanine acetyltransferase activity"/>
    <property type="evidence" value="ECO:0007669"/>
    <property type="project" value="TreeGrafter"/>
</dbReference>
<dbReference type="InterPro" id="IPR000182">
    <property type="entry name" value="GNAT_dom"/>
</dbReference>
<dbReference type="EMBL" id="CP000828">
    <property type="protein sequence ID" value="ABW27903.1"/>
    <property type="molecule type" value="Genomic_DNA"/>
</dbReference>
<dbReference type="HOGENOM" id="CLU_013985_40_1_3"/>
<dbReference type="AlphaFoldDB" id="B0CBB8"/>
<evidence type="ECO:0000259" key="4">
    <source>
        <dbReference type="PROSITE" id="PS51186"/>
    </source>
</evidence>
<evidence type="ECO:0000313" key="5">
    <source>
        <dbReference type="EMBL" id="ABW27903.1"/>
    </source>
</evidence>
<dbReference type="Pfam" id="PF13302">
    <property type="entry name" value="Acetyltransf_3"/>
    <property type="match status" value="1"/>
</dbReference>
<dbReference type="InterPro" id="IPR051531">
    <property type="entry name" value="N-acetyltransferase"/>
</dbReference>
<reference evidence="5 6" key="1">
    <citation type="journal article" date="2008" name="Proc. Natl. Acad. Sci. U.S.A.">
        <title>Niche adaptation and genome expansion in the chlorophyll d-producing cyanobacterium Acaryochloris marina.</title>
        <authorList>
            <person name="Swingley W.D."/>
            <person name="Chen M."/>
            <person name="Cheung P.C."/>
            <person name="Conrad A.L."/>
            <person name="Dejesa L.C."/>
            <person name="Hao J."/>
            <person name="Honchak B.M."/>
            <person name="Karbach L.E."/>
            <person name="Kurdoglu A."/>
            <person name="Lahiri S."/>
            <person name="Mastrian S.D."/>
            <person name="Miyashita H."/>
            <person name="Page L."/>
            <person name="Ramakrishna P."/>
            <person name="Satoh S."/>
            <person name="Sattley W.M."/>
            <person name="Shimada Y."/>
            <person name="Taylor H.L."/>
            <person name="Tomo T."/>
            <person name="Tsuchiya T."/>
            <person name="Wang Z.T."/>
            <person name="Raymond J."/>
            <person name="Mimuro M."/>
            <person name="Blankenship R.E."/>
            <person name="Touchman J.W."/>
        </authorList>
    </citation>
    <scope>NUCLEOTIDE SEQUENCE [LARGE SCALE GENOMIC DNA]</scope>
    <source>
        <strain evidence="6">MBIC 11017</strain>
    </source>
</reference>
<dbReference type="Gene3D" id="3.40.630.30">
    <property type="match status" value="1"/>
</dbReference>
<evidence type="ECO:0000313" key="6">
    <source>
        <dbReference type="Proteomes" id="UP000000268"/>
    </source>
</evidence>
<evidence type="ECO:0000256" key="2">
    <source>
        <dbReference type="ARBA" id="ARBA00023315"/>
    </source>
</evidence>
<name>B0CBB8_ACAM1</name>
<dbReference type="STRING" id="329726.AM1_2904"/>
<evidence type="ECO:0000256" key="1">
    <source>
        <dbReference type="ARBA" id="ARBA00022679"/>
    </source>
</evidence>
<dbReference type="eggNOG" id="COG1670">
    <property type="taxonomic scope" value="Bacteria"/>
</dbReference>
<organism evidence="5 6">
    <name type="scientific">Acaryochloris marina (strain MBIC 11017)</name>
    <dbReference type="NCBI Taxonomy" id="329726"/>
    <lineage>
        <taxon>Bacteria</taxon>
        <taxon>Bacillati</taxon>
        <taxon>Cyanobacteriota</taxon>
        <taxon>Cyanophyceae</taxon>
        <taxon>Acaryochloridales</taxon>
        <taxon>Acaryochloridaceae</taxon>
        <taxon>Acaryochloris</taxon>
    </lineage>
</organism>
<keyword evidence="1 5" id="KW-0808">Transferase</keyword>
<keyword evidence="6" id="KW-1185">Reference proteome</keyword>
<dbReference type="OrthoDB" id="9795206at2"/>
<feature type="domain" description="N-acetyltransferase" evidence="4">
    <location>
        <begin position="26"/>
        <end position="178"/>
    </location>
</feature>
<protein>
    <submittedName>
        <fullName evidence="5">Ribosomal-protein-alanine acetyltransferase</fullName>
    </submittedName>
</protein>
<dbReference type="PROSITE" id="PS51186">
    <property type="entry name" value="GNAT"/>
    <property type="match status" value="1"/>
</dbReference>
<gene>
    <name evidence="5" type="primary">rimL</name>
    <name evidence="5" type="ordered locus">AM1_2904</name>
</gene>
<dbReference type="Proteomes" id="UP000000268">
    <property type="component" value="Chromosome"/>
</dbReference>